<comment type="caution">
    <text evidence="2">The sequence shown here is derived from an EMBL/GenBank/DDBJ whole genome shotgun (WGS) entry which is preliminary data.</text>
</comment>
<dbReference type="AlphaFoldDB" id="A0A918KLG1"/>
<dbReference type="EMBL" id="BMWD01000013">
    <property type="protein sequence ID" value="GGX67904.1"/>
    <property type="molecule type" value="Genomic_DNA"/>
</dbReference>
<name>A0A918KLG1_9ACTN</name>
<reference evidence="2" key="2">
    <citation type="submission" date="2020-09" db="EMBL/GenBank/DDBJ databases">
        <authorList>
            <person name="Sun Q."/>
            <person name="Ohkuma M."/>
        </authorList>
    </citation>
    <scope>NUCLEOTIDE SEQUENCE</scope>
    <source>
        <strain evidence="2">JCM 4956</strain>
    </source>
</reference>
<dbReference type="Proteomes" id="UP000645555">
    <property type="component" value="Unassembled WGS sequence"/>
</dbReference>
<keyword evidence="3" id="KW-1185">Reference proteome</keyword>
<organism evidence="2 3">
    <name type="scientific">Streptomyces fructofermentans</name>
    <dbReference type="NCBI Taxonomy" id="152141"/>
    <lineage>
        <taxon>Bacteria</taxon>
        <taxon>Bacillati</taxon>
        <taxon>Actinomycetota</taxon>
        <taxon>Actinomycetes</taxon>
        <taxon>Kitasatosporales</taxon>
        <taxon>Streptomycetaceae</taxon>
        <taxon>Streptomyces</taxon>
    </lineage>
</organism>
<feature type="region of interest" description="Disordered" evidence="1">
    <location>
        <begin position="77"/>
        <end position="115"/>
    </location>
</feature>
<proteinExistence type="predicted"/>
<sequence>MRTTTRQAGGRPVGNTTGHSRHTAVAARGGGLRRSPNGVRQGPAHVPAPGPAAAPHSFGGVRGRVFGVAGPVVLAAPAEGRARTGGGATVPRPRAGSGAARAPRHADGGSAAGDP</sequence>
<protein>
    <submittedName>
        <fullName evidence="2">Uncharacterized protein</fullName>
    </submittedName>
</protein>
<accession>A0A918KLG1</accession>
<feature type="compositionally biased region" description="Low complexity" evidence="1">
    <location>
        <begin position="89"/>
        <end position="101"/>
    </location>
</feature>
<feature type="region of interest" description="Disordered" evidence="1">
    <location>
        <begin position="1"/>
        <end position="63"/>
    </location>
</feature>
<evidence type="ECO:0000313" key="3">
    <source>
        <dbReference type="Proteomes" id="UP000645555"/>
    </source>
</evidence>
<evidence type="ECO:0000256" key="1">
    <source>
        <dbReference type="SAM" id="MobiDB-lite"/>
    </source>
</evidence>
<feature type="compositionally biased region" description="Low complexity" evidence="1">
    <location>
        <begin position="53"/>
        <end position="63"/>
    </location>
</feature>
<gene>
    <name evidence="2" type="ORF">GCM10010515_39340</name>
</gene>
<reference evidence="2" key="1">
    <citation type="journal article" date="2014" name="Int. J. Syst. Evol. Microbiol.">
        <title>Complete genome sequence of Corynebacterium casei LMG S-19264T (=DSM 44701T), isolated from a smear-ripened cheese.</title>
        <authorList>
            <consortium name="US DOE Joint Genome Institute (JGI-PGF)"/>
            <person name="Walter F."/>
            <person name="Albersmeier A."/>
            <person name="Kalinowski J."/>
            <person name="Ruckert C."/>
        </authorList>
    </citation>
    <scope>NUCLEOTIDE SEQUENCE</scope>
    <source>
        <strain evidence="2">JCM 4956</strain>
    </source>
</reference>
<evidence type="ECO:0000313" key="2">
    <source>
        <dbReference type="EMBL" id="GGX67904.1"/>
    </source>
</evidence>